<dbReference type="NCBIfam" id="NF002937">
    <property type="entry name" value="PRK03584.1"/>
    <property type="match status" value="1"/>
</dbReference>
<evidence type="ECO:0000259" key="5">
    <source>
        <dbReference type="Pfam" id="PF00501"/>
    </source>
</evidence>
<dbReference type="PANTHER" id="PTHR42921:SF1">
    <property type="entry name" value="ACETOACETYL-COA SYNTHETASE"/>
    <property type="match status" value="1"/>
</dbReference>
<dbReference type="InterPro" id="IPR020845">
    <property type="entry name" value="AMP-binding_CS"/>
</dbReference>
<dbReference type="RefSeq" id="WP_320509327.1">
    <property type="nucleotide sequence ID" value="NZ_JAXCLW010000004.1"/>
</dbReference>
<dbReference type="Gene3D" id="3.30.300.30">
    <property type="match status" value="1"/>
</dbReference>
<organism evidence="6 7">
    <name type="scientific">Dongia soli</name>
    <dbReference type="NCBI Taxonomy" id="600628"/>
    <lineage>
        <taxon>Bacteria</taxon>
        <taxon>Pseudomonadati</taxon>
        <taxon>Pseudomonadota</taxon>
        <taxon>Alphaproteobacteria</taxon>
        <taxon>Rhodospirillales</taxon>
        <taxon>Dongiaceae</taxon>
        <taxon>Dongia</taxon>
    </lineage>
</organism>
<dbReference type="SUPFAM" id="SSF56801">
    <property type="entry name" value="Acetyl-CoA synthetase-like"/>
    <property type="match status" value="1"/>
</dbReference>
<comment type="caution">
    <text evidence="6">The sequence shown here is derived from an EMBL/GenBank/DDBJ whole genome shotgun (WGS) entry which is preliminary data.</text>
</comment>
<accession>A0ABU5EDH8</accession>
<dbReference type="NCBIfam" id="TIGR01217">
    <property type="entry name" value="ac_ac_CoA_syn"/>
    <property type="match status" value="1"/>
</dbReference>
<feature type="domain" description="AMP-dependent synthetase/ligase" evidence="5">
    <location>
        <begin position="141"/>
        <end position="516"/>
    </location>
</feature>
<evidence type="ECO:0000256" key="3">
    <source>
        <dbReference type="ARBA" id="ARBA00022741"/>
    </source>
</evidence>
<dbReference type="Proteomes" id="UP001279642">
    <property type="component" value="Unassembled WGS sequence"/>
</dbReference>
<reference evidence="6 7" key="1">
    <citation type="journal article" date="2016" name="Antonie Van Leeuwenhoek">
        <title>Dongia soli sp. nov., isolated from soil from Dokdo, Korea.</title>
        <authorList>
            <person name="Kim D.U."/>
            <person name="Lee H."/>
            <person name="Kim H."/>
            <person name="Kim S.G."/>
            <person name="Ka J.O."/>
        </authorList>
    </citation>
    <scope>NUCLEOTIDE SEQUENCE [LARGE SCALE GENOMIC DNA]</scope>
    <source>
        <strain evidence="6 7">D78</strain>
    </source>
</reference>
<dbReference type="CDD" id="cd05943">
    <property type="entry name" value="AACS"/>
    <property type="match status" value="1"/>
</dbReference>
<dbReference type="InterPro" id="IPR005914">
    <property type="entry name" value="Acac_CoA_synth"/>
</dbReference>
<dbReference type="InterPro" id="IPR045851">
    <property type="entry name" value="AMP-bd_C_sf"/>
</dbReference>
<dbReference type="PANTHER" id="PTHR42921">
    <property type="entry name" value="ACETOACETYL-COA SYNTHETASE"/>
    <property type="match status" value="1"/>
</dbReference>
<comment type="similarity">
    <text evidence="1">Belongs to the ATP-dependent AMP-binding enzyme family.</text>
</comment>
<keyword evidence="2 6" id="KW-0436">Ligase</keyword>
<dbReference type="EC" id="6.2.1.16" evidence="6"/>
<dbReference type="GO" id="GO:0030729">
    <property type="term" value="F:acetoacetate-CoA ligase activity"/>
    <property type="evidence" value="ECO:0007669"/>
    <property type="project" value="UniProtKB-EC"/>
</dbReference>
<evidence type="ECO:0000256" key="4">
    <source>
        <dbReference type="ARBA" id="ARBA00022840"/>
    </source>
</evidence>
<gene>
    <name evidence="6" type="ORF">SMD27_15555</name>
</gene>
<keyword evidence="7" id="KW-1185">Reference proteome</keyword>
<proteinExistence type="inferred from homology"/>
<evidence type="ECO:0000313" key="6">
    <source>
        <dbReference type="EMBL" id="MDY0884261.1"/>
    </source>
</evidence>
<protein>
    <submittedName>
        <fullName evidence="6">Acetoacetate--CoA ligase</fullName>
        <ecNumber evidence="6">6.2.1.16</ecNumber>
    </submittedName>
</protein>
<evidence type="ECO:0000256" key="1">
    <source>
        <dbReference type="ARBA" id="ARBA00006432"/>
    </source>
</evidence>
<dbReference type="PROSITE" id="PS00455">
    <property type="entry name" value="AMP_BINDING"/>
    <property type="match status" value="1"/>
</dbReference>
<keyword evidence="4" id="KW-0067">ATP-binding</keyword>
<evidence type="ECO:0000256" key="2">
    <source>
        <dbReference type="ARBA" id="ARBA00022598"/>
    </source>
</evidence>
<evidence type="ECO:0000313" key="7">
    <source>
        <dbReference type="Proteomes" id="UP001279642"/>
    </source>
</evidence>
<dbReference type="Gene3D" id="3.40.50.12780">
    <property type="entry name" value="N-terminal domain of ligase-like"/>
    <property type="match status" value="1"/>
</dbReference>
<dbReference type="InterPro" id="IPR000873">
    <property type="entry name" value="AMP-dep_synth/lig_dom"/>
</dbReference>
<dbReference type="InterPro" id="IPR042099">
    <property type="entry name" value="ANL_N_sf"/>
</dbReference>
<sequence>MMLDSGIKKKFLYAGVFPILRAALNTKRNLRLMERTTDMTEMLWQPTAAQIDSANITRFRKKVSEDWMTDIPDIATLWNWSVAEPGKFWRSVWQFTNVIGEGPGNPILVETGKMEEARFLPNAKLNFTENLLQFSSDPQKKTADAIVFWGEDKVKRRLTFGGLRDQVIRLARYFRSQNLQPGDRIAGFVPNMPEAVIGALAAASIGCIWSSCSPDFGVQGVLDRFGQIAPRLLLVADGYWLNTKPHRCLGRVAEFIRDLPSVERILVIPYLSDTPDLSSLPSAILYPDALAVSSGATDDFEFLRFPFNHPLFIMYSSGTTGVPKCIVHGAGGTLIQHLKEHQLHCDIKPGDRLFYTTTCGWMMWNWLISGLASGATIMLYDGAPFAPDGNILFDYAEAEGFTHFGTSAKYIDACSKAGAKPAETHNLSTLRMMTSTGSPLAPESFDYVYRNIKRDICLASISGGTDIISCFMLGNPAGPVWRGEIQMRGLGMAVEVWNAEGEPVIGEKGELVCTSPFPSMPVGFWQDEDNQRYRAAYFEHFPNIWRHGDYVELTEHGGIIVFGRSDAVLNPGGIRIGTAEIYRPVEQLEEVLESIVIGQEWQNDTRVILFVRLRDGIELDAKLVNRIRQKIMASATLNHMPAKILQVADIPRTKSGKIVELAVRDVIHGRQIRNREALANPEALDLFRNLPGLRS</sequence>
<dbReference type="EMBL" id="JAXCLW010000004">
    <property type="protein sequence ID" value="MDY0884261.1"/>
    <property type="molecule type" value="Genomic_DNA"/>
</dbReference>
<keyword evidence="3" id="KW-0547">Nucleotide-binding</keyword>
<dbReference type="Pfam" id="PF00501">
    <property type="entry name" value="AMP-binding"/>
    <property type="match status" value="1"/>
</dbReference>
<name>A0ABU5EDH8_9PROT</name>